<name>A0AB34KXN4_9PEZI</name>
<organism evidence="2 3">
    <name type="scientific">Cladosporium halotolerans</name>
    <dbReference type="NCBI Taxonomy" id="1052096"/>
    <lineage>
        <taxon>Eukaryota</taxon>
        <taxon>Fungi</taxon>
        <taxon>Dikarya</taxon>
        <taxon>Ascomycota</taxon>
        <taxon>Pezizomycotina</taxon>
        <taxon>Dothideomycetes</taxon>
        <taxon>Dothideomycetidae</taxon>
        <taxon>Cladosporiales</taxon>
        <taxon>Cladosporiaceae</taxon>
        <taxon>Cladosporium</taxon>
    </lineage>
</organism>
<feature type="region of interest" description="Disordered" evidence="1">
    <location>
        <begin position="1"/>
        <end position="80"/>
    </location>
</feature>
<sequence>MPPRTIPWLTAPSKPPASSSSPAPKRQKRTKTPPPTSANDDNLVDSDLNPLNTPPPRTNPKPSRSPSSSPPPAPPSVAYMQPGYAADDAWMMVEDEFAATAALYTQAVHRAAYAEQKRRAEARGAKVLKGMGRATDGVTARDGMAVEREGREKVMREVFGEEDGEDEVADPVLGALMNDSGRMGRVLEGLGRVKSGTRAAKGFLRSPEKIRRTTGRIVDGEEDVEGNGLSEAESDDLDGPALKSRMRSGSGAARADNSKGDTCRSTSFMDKLSAVSKDQPGERPRATSDKLSTASTSHHENRKRSSTASHTRKSTSETPFSTSTDDFEPLQPSVKDESPSYLNKRKQKREEEEKKRKAKDKTTVEVPTFLF</sequence>
<protein>
    <submittedName>
        <fullName evidence="2">Uncharacterized protein</fullName>
    </submittedName>
</protein>
<accession>A0AB34KXN4</accession>
<dbReference type="GeneID" id="96004818"/>
<evidence type="ECO:0000313" key="2">
    <source>
        <dbReference type="EMBL" id="KAL1588078.1"/>
    </source>
</evidence>
<keyword evidence="3" id="KW-1185">Reference proteome</keyword>
<dbReference type="Proteomes" id="UP000803884">
    <property type="component" value="Unassembled WGS sequence"/>
</dbReference>
<evidence type="ECO:0000313" key="3">
    <source>
        <dbReference type="Proteomes" id="UP000803884"/>
    </source>
</evidence>
<gene>
    <name evidence="2" type="ORF">WHR41_03374</name>
</gene>
<feature type="compositionally biased region" description="Basic and acidic residues" evidence="1">
    <location>
        <begin position="348"/>
        <end position="363"/>
    </location>
</feature>
<feature type="region of interest" description="Disordered" evidence="1">
    <location>
        <begin position="214"/>
        <end position="371"/>
    </location>
</feature>
<dbReference type="RefSeq" id="XP_069231183.1">
    <property type="nucleotide sequence ID" value="XM_069371980.1"/>
</dbReference>
<proteinExistence type="predicted"/>
<comment type="caution">
    <text evidence="2">The sequence shown here is derived from an EMBL/GenBank/DDBJ whole genome shotgun (WGS) entry which is preliminary data.</text>
</comment>
<dbReference type="AlphaFoldDB" id="A0AB34KXN4"/>
<evidence type="ECO:0000256" key="1">
    <source>
        <dbReference type="SAM" id="MobiDB-lite"/>
    </source>
</evidence>
<reference evidence="2 3" key="1">
    <citation type="journal article" date="2020" name="Microbiol. Resour. Announc.">
        <title>Draft Genome Sequence of a Cladosporium Species Isolated from the Mesophotic Ascidian Didemnum maculosum.</title>
        <authorList>
            <person name="Gioti A."/>
            <person name="Siaperas R."/>
            <person name="Nikolaivits E."/>
            <person name="Le Goff G."/>
            <person name="Ouazzani J."/>
            <person name="Kotoulas G."/>
            <person name="Topakas E."/>
        </authorList>
    </citation>
    <scope>NUCLEOTIDE SEQUENCE [LARGE SCALE GENOMIC DNA]</scope>
    <source>
        <strain evidence="2 3">TM138-S3</strain>
    </source>
</reference>
<feature type="compositionally biased region" description="Basic residues" evidence="1">
    <location>
        <begin position="300"/>
        <end position="313"/>
    </location>
</feature>
<feature type="compositionally biased region" description="Basic and acidic residues" evidence="1">
    <location>
        <begin position="279"/>
        <end position="288"/>
    </location>
</feature>
<dbReference type="EMBL" id="JAAQHG020000008">
    <property type="protein sequence ID" value="KAL1588078.1"/>
    <property type="molecule type" value="Genomic_DNA"/>
</dbReference>